<sequence length="458" mass="53564">MCMVSFPLLVTIYVYSIMFSKRYSHNPLNCFKSLLSDVLSALSLFFRKCFSKTSDVLSRKKWKVCCSPKSFLWTIIKGFIFVCCLSCLCYQTAQFYRIYITYPTTINTEVIRNEPFILPAVTFCYKNTLPRTVFCADFPHLCQKPKNVFKFCHKQPHFCKGNVSSLVIPKLGYYANYSSEVHKIAEEYLFNNTSEVPPYLEGHRMRISYVESEQEDVFAKCFSERLQLFHGEVALKTAKIDLSLFSDNVIGMYKLYISESESLYPWDRNRVFFAVHSPFMPINPLYEGIAIRPGYQYFVEVRLHKDYLLPYPYKTDCVNYNITWMKNNRSGPRSQDACKELCRSVFLKDCFGCDPGRIMIEDPADLCTPGTKLRRPYYFWRYFATWQGRIDIKGIPQYLNVCLPYVEAHQRCHDGCKPDCVKLHFDYNVVESAEDPSPMKPFEANENEAEIQIYVKKS</sequence>
<evidence type="ECO:0000256" key="6">
    <source>
        <dbReference type="ARBA" id="ARBA00022989"/>
    </source>
</evidence>
<reference evidence="13" key="1">
    <citation type="journal article" date="2020" name="bioRxiv">
        <title>Chromosome-level reference genome of the European wasp spider Argiope bruennichi: a resource for studies on range expansion and evolutionary adaptation.</title>
        <authorList>
            <person name="Sheffer M.M."/>
            <person name="Hoppe A."/>
            <person name="Krehenwinkel H."/>
            <person name="Uhl G."/>
            <person name="Kuss A.W."/>
            <person name="Jensen L."/>
            <person name="Jensen C."/>
            <person name="Gillespie R.G."/>
            <person name="Hoff K.J."/>
            <person name="Prost S."/>
        </authorList>
    </citation>
    <scope>NUCLEOTIDE SEQUENCE</scope>
</reference>
<evidence type="ECO:0000256" key="3">
    <source>
        <dbReference type="ARBA" id="ARBA00022448"/>
    </source>
</evidence>
<proteinExistence type="inferred from homology"/>
<evidence type="ECO:0000256" key="2">
    <source>
        <dbReference type="ARBA" id="ARBA00007193"/>
    </source>
</evidence>
<keyword evidence="11 12" id="KW-0407">Ion channel</keyword>
<keyword evidence="9" id="KW-0472">Membrane</keyword>
<comment type="similarity">
    <text evidence="2 12">Belongs to the amiloride-sensitive sodium channel (TC 1.A.6) family.</text>
</comment>
<evidence type="ECO:0000256" key="8">
    <source>
        <dbReference type="ARBA" id="ARBA00023065"/>
    </source>
</evidence>
<dbReference type="Pfam" id="PF00858">
    <property type="entry name" value="ASC"/>
    <property type="match status" value="1"/>
</dbReference>
<accession>A0A8T0ELN0</accession>
<keyword evidence="4 12" id="KW-0894">Sodium channel</keyword>
<keyword evidence="6" id="KW-1133">Transmembrane helix</keyword>
<evidence type="ECO:0000256" key="12">
    <source>
        <dbReference type="RuleBase" id="RU000679"/>
    </source>
</evidence>
<evidence type="ECO:0000256" key="5">
    <source>
        <dbReference type="ARBA" id="ARBA00022692"/>
    </source>
</evidence>
<dbReference type="GO" id="GO:0005886">
    <property type="term" value="C:plasma membrane"/>
    <property type="evidence" value="ECO:0007669"/>
    <property type="project" value="TreeGrafter"/>
</dbReference>
<evidence type="ECO:0000256" key="1">
    <source>
        <dbReference type="ARBA" id="ARBA00004141"/>
    </source>
</evidence>
<evidence type="ECO:0000256" key="10">
    <source>
        <dbReference type="ARBA" id="ARBA00023201"/>
    </source>
</evidence>
<dbReference type="GO" id="GO:0015280">
    <property type="term" value="F:ligand-gated sodium channel activity"/>
    <property type="evidence" value="ECO:0007669"/>
    <property type="project" value="TreeGrafter"/>
</dbReference>
<keyword evidence="5 12" id="KW-0812">Transmembrane</keyword>
<evidence type="ECO:0000313" key="14">
    <source>
        <dbReference type="Proteomes" id="UP000807504"/>
    </source>
</evidence>
<dbReference type="PANTHER" id="PTHR11690:SF248">
    <property type="entry name" value="PICKPOCKET 17, ISOFORM A"/>
    <property type="match status" value="1"/>
</dbReference>
<name>A0A8T0ELN0_ARGBR</name>
<dbReference type="PANTHER" id="PTHR11690">
    <property type="entry name" value="AMILORIDE-SENSITIVE SODIUM CHANNEL-RELATED"/>
    <property type="match status" value="1"/>
</dbReference>
<keyword evidence="14" id="KW-1185">Reference proteome</keyword>
<dbReference type="Proteomes" id="UP000807504">
    <property type="component" value="Unassembled WGS sequence"/>
</dbReference>
<keyword evidence="8 12" id="KW-0406">Ion transport</keyword>
<reference evidence="13" key="2">
    <citation type="submission" date="2020-06" db="EMBL/GenBank/DDBJ databases">
        <authorList>
            <person name="Sheffer M."/>
        </authorList>
    </citation>
    <scope>NUCLEOTIDE SEQUENCE</scope>
</reference>
<comment type="caution">
    <text evidence="13">The sequence shown here is derived from an EMBL/GenBank/DDBJ whole genome shotgun (WGS) entry which is preliminary data.</text>
</comment>
<dbReference type="EMBL" id="JABXBU010002072">
    <property type="protein sequence ID" value="KAF8776813.1"/>
    <property type="molecule type" value="Genomic_DNA"/>
</dbReference>
<comment type="subcellular location">
    <subcellularLocation>
        <location evidence="1">Membrane</location>
        <topology evidence="1">Multi-pass membrane protein</topology>
    </subcellularLocation>
</comment>
<evidence type="ECO:0000313" key="13">
    <source>
        <dbReference type="EMBL" id="KAF8776813.1"/>
    </source>
</evidence>
<dbReference type="AlphaFoldDB" id="A0A8T0ELN0"/>
<evidence type="ECO:0000256" key="7">
    <source>
        <dbReference type="ARBA" id="ARBA00023053"/>
    </source>
</evidence>
<protein>
    <submittedName>
        <fullName evidence="13">Uncharacterized protein</fullName>
    </submittedName>
</protein>
<evidence type="ECO:0000256" key="11">
    <source>
        <dbReference type="ARBA" id="ARBA00023303"/>
    </source>
</evidence>
<organism evidence="13 14">
    <name type="scientific">Argiope bruennichi</name>
    <name type="common">Wasp spider</name>
    <name type="synonym">Aranea bruennichi</name>
    <dbReference type="NCBI Taxonomy" id="94029"/>
    <lineage>
        <taxon>Eukaryota</taxon>
        <taxon>Metazoa</taxon>
        <taxon>Ecdysozoa</taxon>
        <taxon>Arthropoda</taxon>
        <taxon>Chelicerata</taxon>
        <taxon>Arachnida</taxon>
        <taxon>Araneae</taxon>
        <taxon>Araneomorphae</taxon>
        <taxon>Entelegynae</taxon>
        <taxon>Araneoidea</taxon>
        <taxon>Araneidae</taxon>
        <taxon>Argiope</taxon>
    </lineage>
</organism>
<evidence type="ECO:0000256" key="9">
    <source>
        <dbReference type="ARBA" id="ARBA00023136"/>
    </source>
</evidence>
<keyword evidence="7" id="KW-0915">Sodium</keyword>
<dbReference type="InterPro" id="IPR001873">
    <property type="entry name" value="ENaC"/>
</dbReference>
<keyword evidence="3 12" id="KW-0813">Transport</keyword>
<keyword evidence="10 12" id="KW-0739">Sodium transport</keyword>
<evidence type="ECO:0000256" key="4">
    <source>
        <dbReference type="ARBA" id="ARBA00022461"/>
    </source>
</evidence>
<gene>
    <name evidence="13" type="ORF">HNY73_013757</name>
</gene>